<gene>
    <name evidence="2" type="ORF">PTD2_17880</name>
</gene>
<organism evidence="2 3">
    <name type="scientific">Pseudoalteromonas tunicata D2</name>
    <dbReference type="NCBI Taxonomy" id="87626"/>
    <lineage>
        <taxon>Bacteria</taxon>
        <taxon>Pseudomonadati</taxon>
        <taxon>Pseudomonadota</taxon>
        <taxon>Gammaproteobacteria</taxon>
        <taxon>Alteromonadales</taxon>
        <taxon>Pseudoalteromonadaceae</taxon>
        <taxon>Pseudoalteromonas</taxon>
    </lineage>
</organism>
<evidence type="ECO:0000313" key="2">
    <source>
        <dbReference type="EMBL" id="EAR27716.1"/>
    </source>
</evidence>
<proteinExistence type="predicted"/>
<reference evidence="2 3" key="1">
    <citation type="submission" date="2006-02" db="EMBL/GenBank/DDBJ databases">
        <authorList>
            <person name="Moran M.A."/>
            <person name="Kjelleberg S."/>
            <person name="Egan S."/>
            <person name="Saunders N."/>
            <person name="Thomas T."/>
            <person name="Ferriera S."/>
            <person name="Johnson J."/>
            <person name="Kravitz S."/>
            <person name="Halpern A."/>
            <person name="Remington K."/>
            <person name="Beeson K."/>
            <person name="Tran B."/>
            <person name="Rogers Y.-H."/>
            <person name="Friedman R."/>
            <person name="Venter J.C."/>
        </authorList>
    </citation>
    <scope>NUCLEOTIDE SEQUENCE [LARGE SCALE GENOMIC DNA]</scope>
    <source>
        <strain evidence="2 3">D2</strain>
    </source>
</reference>
<dbReference type="Gene3D" id="2.10.109.10">
    <property type="entry name" value="Umud Fragment, subunit A"/>
    <property type="match status" value="1"/>
</dbReference>
<dbReference type="Pfam" id="PF00717">
    <property type="entry name" value="Peptidase_S24"/>
    <property type="match status" value="1"/>
</dbReference>
<sequence length="141" mass="15261">MVVVMFVIPIYIEAGITGFESPAAEYKELGLSLDELLIKHPSATFVGLASGASMQDVGIFDGDILIVDRALDINNGDVIVASFNGSFVCKIIDKTNQLLISASHNYAAVAVNQDDNFKIEGVVTCSIRLHKHTTELTKCMR</sequence>
<dbReference type="InterPro" id="IPR039418">
    <property type="entry name" value="LexA-like"/>
</dbReference>
<comment type="caution">
    <text evidence="2">The sequence shown here is derived from an EMBL/GenBank/DDBJ whole genome shotgun (WGS) entry which is preliminary data.</text>
</comment>
<dbReference type="MEROPS" id="S24.003"/>
<accession>A4CBH9</accession>
<dbReference type="STRING" id="87626.PTD2_17880"/>
<dbReference type="PANTHER" id="PTHR33516:SF2">
    <property type="entry name" value="LEXA REPRESSOR-RELATED"/>
    <property type="match status" value="1"/>
</dbReference>
<dbReference type="InterPro" id="IPR015927">
    <property type="entry name" value="Peptidase_S24_S26A/B/C"/>
</dbReference>
<protein>
    <submittedName>
        <fullName evidence="2">Component of DNA polymerase V</fullName>
    </submittedName>
</protein>
<dbReference type="PANTHER" id="PTHR33516">
    <property type="entry name" value="LEXA REPRESSOR"/>
    <property type="match status" value="1"/>
</dbReference>
<name>A4CBH9_9GAMM</name>
<dbReference type="AlphaFoldDB" id="A4CBH9"/>
<dbReference type="CDD" id="cd06529">
    <property type="entry name" value="S24_LexA-like"/>
    <property type="match status" value="1"/>
</dbReference>
<keyword evidence="3" id="KW-1185">Reference proteome</keyword>
<dbReference type="SUPFAM" id="SSF51306">
    <property type="entry name" value="LexA/Signal peptidase"/>
    <property type="match status" value="1"/>
</dbReference>
<dbReference type="NCBIfam" id="NF007621">
    <property type="entry name" value="PRK10276.1"/>
    <property type="match status" value="1"/>
</dbReference>
<feature type="domain" description="Peptidase S24/S26A/S26B/S26C" evidence="1">
    <location>
        <begin position="17"/>
        <end position="123"/>
    </location>
</feature>
<dbReference type="Proteomes" id="UP000006201">
    <property type="component" value="Unassembled WGS sequence"/>
</dbReference>
<dbReference type="eggNOG" id="COG1974">
    <property type="taxonomic scope" value="Bacteria"/>
</dbReference>
<evidence type="ECO:0000313" key="3">
    <source>
        <dbReference type="Proteomes" id="UP000006201"/>
    </source>
</evidence>
<dbReference type="InterPro" id="IPR050077">
    <property type="entry name" value="LexA_repressor"/>
</dbReference>
<dbReference type="EMBL" id="AAOH01000005">
    <property type="protein sequence ID" value="EAR27716.1"/>
    <property type="molecule type" value="Genomic_DNA"/>
</dbReference>
<evidence type="ECO:0000259" key="1">
    <source>
        <dbReference type="Pfam" id="PF00717"/>
    </source>
</evidence>
<dbReference type="HOGENOM" id="CLU_066192_0_4_6"/>
<dbReference type="InterPro" id="IPR036286">
    <property type="entry name" value="LexA/Signal_pep-like_sf"/>
</dbReference>